<proteinExistence type="predicted"/>
<organism evidence="1 2">
    <name type="scientific">Brachionus plicatilis</name>
    <name type="common">Marine rotifer</name>
    <name type="synonym">Brachionus muelleri</name>
    <dbReference type="NCBI Taxonomy" id="10195"/>
    <lineage>
        <taxon>Eukaryota</taxon>
        <taxon>Metazoa</taxon>
        <taxon>Spiralia</taxon>
        <taxon>Gnathifera</taxon>
        <taxon>Rotifera</taxon>
        <taxon>Eurotatoria</taxon>
        <taxon>Monogononta</taxon>
        <taxon>Pseudotrocha</taxon>
        <taxon>Ploima</taxon>
        <taxon>Brachionidae</taxon>
        <taxon>Brachionus</taxon>
    </lineage>
</organism>
<protein>
    <submittedName>
        <fullName evidence="1">Uncharacterized protein</fullName>
    </submittedName>
</protein>
<evidence type="ECO:0000313" key="1">
    <source>
        <dbReference type="EMBL" id="RNA24540.1"/>
    </source>
</evidence>
<dbReference type="AlphaFoldDB" id="A0A3M7RMA3"/>
<evidence type="ECO:0000313" key="2">
    <source>
        <dbReference type="Proteomes" id="UP000276133"/>
    </source>
</evidence>
<dbReference type="EMBL" id="REGN01003099">
    <property type="protein sequence ID" value="RNA24540.1"/>
    <property type="molecule type" value="Genomic_DNA"/>
</dbReference>
<reference evidence="1 2" key="1">
    <citation type="journal article" date="2018" name="Sci. Rep.">
        <title>Genomic signatures of local adaptation to the degree of environmental predictability in rotifers.</title>
        <authorList>
            <person name="Franch-Gras L."/>
            <person name="Hahn C."/>
            <person name="Garcia-Roger E.M."/>
            <person name="Carmona M.J."/>
            <person name="Serra M."/>
            <person name="Gomez A."/>
        </authorList>
    </citation>
    <scope>NUCLEOTIDE SEQUENCE [LARGE SCALE GENOMIC DNA]</scope>
    <source>
        <strain evidence="1">HYR1</strain>
    </source>
</reference>
<accession>A0A3M7RMA3</accession>
<name>A0A3M7RMA3_BRAPC</name>
<gene>
    <name evidence="1" type="ORF">BpHYR1_009408</name>
</gene>
<dbReference type="Proteomes" id="UP000276133">
    <property type="component" value="Unassembled WGS sequence"/>
</dbReference>
<sequence>MDIPKYDMTLRAVGLQKFIYYMKMTMKGYQYGGEILIIIIQVANEWNMLPDEIANSNSVNAFKNKLDEHKNNCHRASSTVDALRMA</sequence>
<comment type="caution">
    <text evidence="1">The sequence shown here is derived from an EMBL/GenBank/DDBJ whole genome shotgun (WGS) entry which is preliminary data.</text>
</comment>
<keyword evidence="2" id="KW-1185">Reference proteome</keyword>